<evidence type="ECO:0000313" key="9">
    <source>
        <dbReference type="Proteomes" id="UP001056539"/>
    </source>
</evidence>
<feature type="transmembrane region" description="Helical" evidence="6">
    <location>
        <begin position="7"/>
        <end position="26"/>
    </location>
</feature>
<keyword evidence="3 6" id="KW-1133">Transmembrane helix</keyword>
<feature type="domain" description="TonB C-terminal" evidence="7">
    <location>
        <begin position="152"/>
        <end position="244"/>
    </location>
</feature>
<protein>
    <submittedName>
        <fullName evidence="8">Energy transducer TonB</fullName>
    </submittedName>
</protein>
<evidence type="ECO:0000256" key="4">
    <source>
        <dbReference type="ARBA" id="ARBA00023136"/>
    </source>
</evidence>
<evidence type="ECO:0000259" key="7">
    <source>
        <dbReference type="PROSITE" id="PS52015"/>
    </source>
</evidence>
<sequence length="244" mass="27873">MKKGLLFLYFSLLVHLYLLVVVNWWLDPEIITLLKNPRPQKSDDVVIENILIDNPNATMEKPIQKAKVSDKDSRSRGPVASHEDYNMLLSSESASQKAQDFFSEPMTAPSRHPEVSGPSLYEPSKKPLVRMSSAGQIALESEAVDYAPYFKQIQQTVASNWQWYFPIFQYYQGIMADGVVTVTFELDNEGNLKNARLTRDFGYESLNYASLQAILHTSNYGPLPEKLRSEEGITIEFHFIYIRP</sequence>
<dbReference type="InterPro" id="IPR037682">
    <property type="entry name" value="TonB_C"/>
</dbReference>
<evidence type="ECO:0000256" key="2">
    <source>
        <dbReference type="ARBA" id="ARBA00022692"/>
    </source>
</evidence>
<dbReference type="RefSeq" id="WP_271435025.1">
    <property type="nucleotide sequence ID" value="NZ_CP073355.1"/>
</dbReference>
<dbReference type="Pfam" id="PF03544">
    <property type="entry name" value="TonB_C"/>
    <property type="match status" value="1"/>
</dbReference>
<evidence type="ECO:0000256" key="3">
    <source>
        <dbReference type="ARBA" id="ARBA00022989"/>
    </source>
</evidence>
<evidence type="ECO:0000256" key="5">
    <source>
        <dbReference type="SAM" id="MobiDB-lite"/>
    </source>
</evidence>
<feature type="region of interest" description="Disordered" evidence="5">
    <location>
        <begin position="100"/>
        <end position="123"/>
    </location>
</feature>
<dbReference type="InterPro" id="IPR006260">
    <property type="entry name" value="TonB/TolA_C"/>
</dbReference>
<evidence type="ECO:0000256" key="1">
    <source>
        <dbReference type="ARBA" id="ARBA00004167"/>
    </source>
</evidence>
<dbReference type="GO" id="GO:0016020">
    <property type="term" value="C:membrane"/>
    <property type="evidence" value="ECO:0007669"/>
    <property type="project" value="UniProtKB-SubCell"/>
</dbReference>
<feature type="region of interest" description="Disordered" evidence="5">
    <location>
        <begin position="61"/>
        <end position="80"/>
    </location>
</feature>
<keyword evidence="4 6" id="KW-0472">Membrane</keyword>
<dbReference type="PROSITE" id="PS52015">
    <property type="entry name" value="TONB_CTD"/>
    <property type="match status" value="1"/>
</dbReference>
<evidence type="ECO:0000256" key="6">
    <source>
        <dbReference type="SAM" id="Phobius"/>
    </source>
</evidence>
<reference evidence="8" key="2">
    <citation type="submission" date="2022-06" db="EMBL/GenBank/DDBJ databases">
        <title>Thermospira aquatica gen. nov., sp. nov.</title>
        <authorList>
            <person name="Ben Ali Gam Z."/>
            <person name="Labat M."/>
        </authorList>
    </citation>
    <scope>NUCLEOTIDE SEQUENCE</scope>
    <source>
        <strain evidence="8">F1F22</strain>
    </source>
</reference>
<evidence type="ECO:0000313" key="8">
    <source>
        <dbReference type="EMBL" id="URA09893.1"/>
    </source>
</evidence>
<dbReference type="NCBIfam" id="TIGR01352">
    <property type="entry name" value="tonB_Cterm"/>
    <property type="match status" value="1"/>
</dbReference>
<organism evidence="8 9">
    <name type="scientific">Thermospira aquatica</name>
    <dbReference type="NCBI Taxonomy" id="2828656"/>
    <lineage>
        <taxon>Bacteria</taxon>
        <taxon>Pseudomonadati</taxon>
        <taxon>Spirochaetota</taxon>
        <taxon>Spirochaetia</taxon>
        <taxon>Brevinematales</taxon>
        <taxon>Thermospiraceae</taxon>
        <taxon>Thermospira</taxon>
    </lineage>
</organism>
<accession>A0AAX3BCC4</accession>
<dbReference type="KEGG" id="taqu:KDW03_10465"/>
<dbReference type="EMBL" id="CP073355">
    <property type="protein sequence ID" value="URA09893.1"/>
    <property type="molecule type" value="Genomic_DNA"/>
</dbReference>
<feature type="compositionally biased region" description="Basic and acidic residues" evidence="5">
    <location>
        <begin position="67"/>
        <end position="80"/>
    </location>
</feature>
<name>A0AAX3BCC4_9SPIR</name>
<comment type="subcellular location">
    <subcellularLocation>
        <location evidence="1">Membrane</location>
        <topology evidence="1">Single-pass membrane protein</topology>
    </subcellularLocation>
</comment>
<dbReference type="Proteomes" id="UP001056539">
    <property type="component" value="Chromosome"/>
</dbReference>
<keyword evidence="2 6" id="KW-0812">Transmembrane</keyword>
<reference evidence="8" key="1">
    <citation type="submission" date="2021-04" db="EMBL/GenBank/DDBJ databases">
        <authorList>
            <person name="Postec A."/>
        </authorList>
    </citation>
    <scope>NUCLEOTIDE SEQUENCE</scope>
    <source>
        <strain evidence="8">F1F22</strain>
    </source>
</reference>
<dbReference type="Gene3D" id="3.30.1150.10">
    <property type="match status" value="1"/>
</dbReference>
<keyword evidence="9" id="KW-1185">Reference proteome</keyword>
<dbReference type="AlphaFoldDB" id="A0AAX3BCC4"/>
<proteinExistence type="predicted"/>
<gene>
    <name evidence="8" type="ORF">KDW03_10465</name>
</gene>
<dbReference type="GO" id="GO:0055085">
    <property type="term" value="P:transmembrane transport"/>
    <property type="evidence" value="ECO:0007669"/>
    <property type="project" value="InterPro"/>
</dbReference>
<dbReference type="SUPFAM" id="SSF74653">
    <property type="entry name" value="TolA/TonB C-terminal domain"/>
    <property type="match status" value="1"/>
</dbReference>